<organism evidence="1 2">
    <name type="scientific">Austropuccinia psidii MF-1</name>
    <dbReference type="NCBI Taxonomy" id="1389203"/>
    <lineage>
        <taxon>Eukaryota</taxon>
        <taxon>Fungi</taxon>
        <taxon>Dikarya</taxon>
        <taxon>Basidiomycota</taxon>
        <taxon>Pucciniomycotina</taxon>
        <taxon>Pucciniomycetes</taxon>
        <taxon>Pucciniales</taxon>
        <taxon>Sphaerophragmiaceae</taxon>
        <taxon>Austropuccinia</taxon>
    </lineage>
</organism>
<protein>
    <submittedName>
        <fullName evidence="1">Uncharacterized protein</fullName>
    </submittedName>
</protein>
<comment type="caution">
    <text evidence="1">The sequence shown here is derived from an EMBL/GenBank/DDBJ whole genome shotgun (WGS) entry which is preliminary data.</text>
</comment>
<dbReference type="Proteomes" id="UP000765509">
    <property type="component" value="Unassembled WGS sequence"/>
</dbReference>
<name>A0A9Q3EEC1_9BASI</name>
<dbReference type="AlphaFoldDB" id="A0A9Q3EEC1"/>
<keyword evidence="2" id="KW-1185">Reference proteome</keyword>
<proteinExistence type="predicted"/>
<accession>A0A9Q3EEC1</accession>
<reference evidence="1" key="1">
    <citation type="submission" date="2021-03" db="EMBL/GenBank/DDBJ databases">
        <title>Draft genome sequence of rust myrtle Austropuccinia psidii MF-1, a brazilian biotype.</title>
        <authorList>
            <person name="Quecine M.C."/>
            <person name="Pachon D.M.R."/>
            <person name="Bonatelli M.L."/>
            <person name="Correr F.H."/>
            <person name="Franceschini L.M."/>
            <person name="Leite T.F."/>
            <person name="Margarido G.R.A."/>
            <person name="Almeida C.A."/>
            <person name="Ferrarezi J.A."/>
            <person name="Labate C.A."/>
        </authorList>
    </citation>
    <scope>NUCLEOTIDE SEQUENCE</scope>
    <source>
        <strain evidence="1">MF-1</strain>
    </source>
</reference>
<dbReference type="EMBL" id="AVOT02026724">
    <property type="protein sequence ID" value="MBW0518557.1"/>
    <property type="molecule type" value="Genomic_DNA"/>
</dbReference>
<evidence type="ECO:0000313" key="1">
    <source>
        <dbReference type="EMBL" id="MBW0518557.1"/>
    </source>
</evidence>
<gene>
    <name evidence="1" type="ORF">O181_058272</name>
</gene>
<sequence>MEDSRTSTSSQRLSRTFETLLESPEADIIVIPFVRPESFPTGNSGYTAVSVQELVDGGKAAGVGTSAKPPHRYHELLSSNIEILGPIRDKGPSEWLENHEFQRTSPKHKGLVEK</sequence>
<evidence type="ECO:0000313" key="2">
    <source>
        <dbReference type="Proteomes" id="UP000765509"/>
    </source>
</evidence>